<dbReference type="EMBL" id="CP002282">
    <property type="protein sequence ID" value="ADO84026.1"/>
    <property type="molecule type" value="Genomic_DNA"/>
</dbReference>
<dbReference type="OrthoDB" id="9765468at2"/>
<dbReference type="AlphaFoldDB" id="E3HCX0"/>
<dbReference type="RefSeq" id="WP_013388686.1">
    <property type="nucleotide sequence ID" value="NC_014633.1"/>
</dbReference>
<evidence type="ECO:0000256" key="3">
    <source>
        <dbReference type="ARBA" id="ARBA00004742"/>
    </source>
</evidence>
<evidence type="ECO:0000256" key="5">
    <source>
        <dbReference type="ARBA" id="ARBA00011996"/>
    </source>
</evidence>
<dbReference type="Gene3D" id="3.30.470.20">
    <property type="entry name" value="ATP-grasp fold, B domain"/>
    <property type="match status" value="1"/>
</dbReference>
<dbReference type="InterPro" id="IPR002192">
    <property type="entry name" value="PPDK_AMP/ATP-bd"/>
</dbReference>
<dbReference type="GO" id="GO:0008986">
    <property type="term" value="F:pyruvate, water dikinase activity"/>
    <property type="evidence" value="ECO:0007669"/>
    <property type="project" value="UniProtKB-EC"/>
</dbReference>
<dbReference type="GO" id="GO:0005524">
    <property type="term" value="F:ATP binding"/>
    <property type="evidence" value="ECO:0007669"/>
    <property type="project" value="UniProtKB-KW"/>
</dbReference>
<comment type="similarity">
    <text evidence="4">Belongs to the PEP-utilizing enzyme family.</text>
</comment>
<evidence type="ECO:0000256" key="4">
    <source>
        <dbReference type="ARBA" id="ARBA00007837"/>
    </source>
</evidence>
<gene>
    <name evidence="17" type="ordered locus">Ilyop_2265</name>
</gene>
<comment type="pathway">
    <text evidence="3">Carbohydrate biosynthesis; gluconeogenesis.</text>
</comment>
<keyword evidence="8" id="KW-0479">Metal-binding</keyword>
<keyword evidence="10" id="KW-0418">Kinase</keyword>
<organism evidence="17 18">
    <name type="scientific">Ilyobacter polytropus (strain ATCC 51220 / DSM 2926 / LMG 16218 / CuHBu1)</name>
    <dbReference type="NCBI Taxonomy" id="572544"/>
    <lineage>
        <taxon>Bacteria</taxon>
        <taxon>Fusobacteriati</taxon>
        <taxon>Fusobacteriota</taxon>
        <taxon>Fusobacteriia</taxon>
        <taxon>Fusobacteriales</taxon>
        <taxon>Fusobacteriaceae</taxon>
        <taxon>Ilyobacter</taxon>
    </lineage>
</organism>
<dbReference type="InterPro" id="IPR013815">
    <property type="entry name" value="ATP_grasp_subdomain_1"/>
</dbReference>
<keyword evidence="18" id="KW-1185">Reference proteome</keyword>
<dbReference type="SUPFAM" id="SSF56059">
    <property type="entry name" value="Glutathione synthetase ATP-binding domain-like"/>
    <property type="match status" value="1"/>
</dbReference>
<dbReference type="SUPFAM" id="SSF52009">
    <property type="entry name" value="Phosphohistidine domain"/>
    <property type="match status" value="1"/>
</dbReference>
<comment type="function">
    <text evidence="2">Catalyzes the phosphorylation of pyruvate to phosphoenolpyruvate.</text>
</comment>
<keyword evidence="7" id="KW-0808">Transferase</keyword>
<comment type="cofactor">
    <cofactor evidence="1">
        <name>Mg(2+)</name>
        <dbReference type="ChEBI" id="CHEBI:18420"/>
    </cofactor>
</comment>
<name>E3HCX0_ILYPC</name>
<evidence type="ECO:0000313" key="17">
    <source>
        <dbReference type="EMBL" id="ADO84026.1"/>
    </source>
</evidence>
<dbReference type="InterPro" id="IPR036637">
    <property type="entry name" value="Phosphohistidine_dom_sf"/>
</dbReference>
<proteinExistence type="inferred from homology"/>
<keyword evidence="9" id="KW-0547">Nucleotide-binding</keyword>
<evidence type="ECO:0000256" key="8">
    <source>
        <dbReference type="ARBA" id="ARBA00022723"/>
    </source>
</evidence>
<evidence type="ECO:0000256" key="1">
    <source>
        <dbReference type="ARBA" id="ARBA00001946"/>
    </source>
</evidence>
<dbReference type="PANTHER" id="PTHR43030:SF1">
    <property type="entry name" value="PHOSPHOENOLPYRUVATE SYNTHASE"/>
    <property type="match status" value="1"/>
</dbReference>
<dbReference type="Proteomes" id="UP000006875">
    <property type="component" value="Plasmid pILYOP01"/>
</dbReference>
<feature type="domain" description="Pyruvate phosphate dikinase AMP/ATP-binding" evidence="16">
    <location>
        <begin position="15"/>
        <end position="298"/>
    </location>
</feature>
<evidence type="ECO:0000256" key="14">
    <source>
        <dbReference type="ARBA" id="ARBA00047700"/>
    </source>
</evidence>
<evidence type="ECO:0000256" key="7">
    <source>
        <dbReference type="ARBA" id="ARBA00022679"/>
    </source>
</evidence>
<evidence type="ECO:0000313" key="18">
    <source>
        <dbReference type="Proteomes" id="UP000006875"/>
    </source>
</evidence>
<feature type="domain" description="PEP-utilising enzyme mobile" evidence="15">
    <location>
        <begin position="642"/>
        <end position="713"/>
    </location>
</feature>
<evidence type="ECO:0000256" key="10">
    <source>
        <dbReference type="ARBA" id="ARBA00022777"/>
    </source>
</evidence>
<evidence type="ECO:0000259" key="15">
    <source>
        <dbReference type="Pfam" id="PF00391"/>
    </source>
</evidence>
<evidence type="ECO:0000256" key="6">
    <source>
        <dbReference type="ARBA" id="ARBA00021623"/>
    </source>
</evidence>
<keyword evidence="11" id="KW-0067">ATP-binding</keyword>
<evidence type="ECO:0000256" key="13">
    <source>
        <dbReference type="ARBA" id="ARBA00033470"/>
    </source>
</evidence>
<evidence type="ECO:0000256" key="12">
    <source>
        <dbReference type="ARBA" id="ARBA00022842"/>
    </source>
</evidence>
<dbReference type="Pfam" id="PF00391">
    <property type="entry name" value="PEP-utilizers"/>
    <property type="match status" value="1"/>
</dbReference>
<comment type="catalytic activity">
    <reaction evidence="14">
        <text>pyruvate + ATP + H2O = phosphoenolpyruvate + AMP + phosphate + 2 H(+)</text>
        <dbReference type="Rhea" id="RHEA:11364"/>
        <dbReference type="ChEBI" id="CHEBI:15361"/>
        <dbReference type="ChEBI" id="CHEBI:15377"/>
        <dbReference type="ChEBI" id="CHEBI:15378"/>
        <dbReference type="ChEBI" id="CHEBI:30616"/>
        <dbReference type="ChEBI" id="CHEBI:43474"/>
        <dbReference type="ChEBI" id="CHEBI:58702"/>
        <dbReference type="ChEBI" id="CHEBI:456215"/>
        <dbReference type="EC" id="2.7.9.2"/>
    </reaction>
</comment>
<dbReference type="Gene3D" id="3.30.1490.20">
    <property type="entry name" value="ATP-grasp fold, A domain"/>
    <property type="match status" value="1"/>
</dbReference>
<keyword evidence="12" id="KW-0460">Magnesium</keyword>
<dbReference type="GO" id="GO:0046872">
    <property type="term" value="F:metal ion binding"/>
    <property type="evidence" value="ECO:0007669"/>
    <property type="project" value="UniProtKB-KW"/>
</dbReference>
<evidence type="ECO:0000256" key="9">
    <source>
        <dbReference type="ARBA" id="ARBA00022741"/>
    </source>
</evidence>
<dbReference type="KEGG" id="ipo:Ilyop_2265"/>
<evidence type="ECO:0000256" key="11">
    <source>
        <dbReference type="ARBA" id="ARBA00022840"/>
    </source>
</evidence>
<dbReference type="Pfam" id="PF01326">
    <property type="entry name" value="PPDK_N"/>
    <property type="match status" value="1"/>
</dbReference>
<reference evidence="17 18" key="1">
    <citation type="journal article" date="2010" name="Stand. Genomic Sci.">
        <title>Complete genome sequence of Ilyobacter polytropus type strain (CuHbu1).</title>
        <authorList>
            <person name="Sikorski J."/>
            <person name="Chertkov O."/>
            <person name="Lapidus A."/>
            <person name="Nolan M."/>
            <person name="Lucas S."/>
            <person name="Del Rio T.G."/>
            <person name="Tice H."/>
            <person name="Cheng J.F."/>
            <person name="Tapia R."/>
            <person name="Han C."/>
            <person name="Goodwin L."/>
            <person name="Pitluck S."/>
            <person name="Liolios K."/>
            <person name="Ivanova N."/>
            <person name="Mavromatis K."/>
            <person name="Mikhailova N."/>
            <person name="Pati A."/>
            <person name="Chen A."/>
            <person name="Palaniappan K."/>
            <person name="Land M."/>
            <person name="Hauser L."/>
            <person name="Chang Y.J."/>
            <person name="Jeffries C.D."/>
            <person name="Brambilla E."/>
            <person name="Yasawong M."/>
            <person name="Rohde M."/>
            <person name="Pukall R."/>
            <person name="Spring S."/>
            <person name="Goker M."/>
            <person name="Woyke T."/>
            <person name="Bristow J."/>
            <person name="Eisen J.A."/>
            <person name="Markowitz V."/>
            <person name="Hugenholtz P."/>
            <person name="Kyrpides N.C."/>
            <person name="Klenk H.P."/>
        </authorList>
    </citation>
    <scope>NUCLEOTIDE SEQUENCE [LARGE SCALE GENOMIC DNA]</scope>
    <source>
        <strain evidence="18">ATCC 51220 / DSM 2926 / LMG 16218 / CuHBu1</strain>
        <plasmid evidence="18">pILYOP01</plasmid>
    </source>
</reference>
<dbReference type="HOGENOM" id="CLU_005950_0_0_0"/>
<dbReference type="InterPro" id="IPR006319">
    <property type="entry name" value="PEP_synth"/>
</dbReference>
<dbReference type="EC" id="2.7.9.2" evidence="5"/>
<dbReference type="PANTHER" id="PTHR43030">
    <property type="entry name" value="PHOSPHOENOLPYRUVATE SYNTHASE"/>
    <property type="match status" value="1"/>
</dbReference>
<evidence type="ECO:0000256" key="2">
    <source>
        <dbReference type="ARBA" id="ARBA00002988"/>
    </source>
</evidence>
<protein>
    <recommendedName>
        <fullName evidence="6">Phosphoenolpyruvate synthase</fullName>
        <ecNumber evidence="5">2.7.9.2</ecNumber>
    </recommendedName>
    <alternativeName>
        <fullName evidence="13">Pyruvate, water dikinase</fullName>
    </alternativeName>
</protein>
<accession>E3HCX0</accession>
<keyword evidence="17" id="KW-0670">Pyruvate</keyword>
<dbReference type="Gene3D" id="3.50.30.10">
    <property type="entry name" value="Phosphohistidine domain"/>
    <property type="match status" value="1"/>
</dbReference>
<dbReference type="InterPro" id="IPR008279">
    <property type="entry name" value="PEP-util_enz_mobile_dom"/>
</dbReference>
<evidence type="ECO:0000259" key="16">
    <source>
        <dbReference type="Pfam" id="PF01326"/>
    </source>
</evidence>
<sequence>MMIPIKEIRKKDLPKVGEKAYNLSKLKSSGYLIPDGISIIEGLYRNFINETGLIDKIRMELARRELSAMRWEELWDTSLRIRNLFLRTEIPKNIYIKLRQGLSGFSDIPVVVRSSAPGEDSSNSSFAGLHESYVDIKGIDNIITHIKLVWASLWSDRALLYRKELGLDPWKSSMGVIVQELITGQVSGVAFSRDPTEKYQMVIEAVPGLNQDLVDGKIEPERWMLDIENGSIKERYSNKKTSLLDERELNILYNTLKNLHEEYKFPIDLEWTIKDNKVYLLQVRPITTLTGEGGEEKLWEKEDKRPWYRSLTKSFDTLKDMQRRIEEEILPDMEKAAAYMKNMDISSIDYLSLSKEILRRIELYEKWHNIYWQELIPFAHGVRLFGKIYNDAVKPTDPYEFTELLKSDNMISVTRNRSFLSLIKKIKDDPVLYEKLKNKIFDDTSLDFFEALDFFMHHHGNSSYRGDSLLANKKDVLRLILNMADIDIDFEEEYKDISDLENKFLSAFKIDQQDFAKDILNLARISWRIRDDDNIYLGKLESALLDSVNQGKIRLSINEKVTPYTVAMMLADPDYSPRVSVDTKSSPLPSNDKQKRNKLIKIATIDKNSEMRMRKFTGQPAGPGIGIGKSRVIQSQKDIFLFKKGEVLVCDAIDPNMTFIVQFASAIVERRGGMLIHGAIIAREYGIPCVTGIDNATEIIETGVTLVVDGYTGTVTIKET</sequence>
<geneLocation type="plasmid" evidence="17 18">
    <name>pILYOP01</name>
</geneLocation>
<keyword evidence="17" id="KW-0614">Plasmid</keyword>